<feature type="domain" description="LexA repressor DNA-binding" evidence="1">
    <location>
        <begin position="4"/>
        <end position="64"/>
    </location>
</feature>
<dbReference type="Pfam" id="PF01726">
    <property type="entry name" value="LexA_DNA_bind"/>
    <property type="match status" value="1"/>
</dbReference>
<protein>
    <submittedName>
        <fullName evidence="2">MarR family transcriptional regulator</fullName>
    </submittedName>
</protein>
<dbReference type="RefSeq" id="WP_181660527.1">
    <property type="nucleotide sequence ID" value="NZ_JACEHE010000020.1"/>
</dbReference>
<evidence type="ECO:0000313" key="2">
    <source>
        <dbReference type="EMBL" id="MBA2949595.1"/>
    </source>
</evidence>
<sequence>MSVDLTDRQVRILRCIREWIAEHGEGPSIREIGKHVGLSSSSSVAYQLGKLEQQGMVSRSGSRWRSCRLGR</sequence>
<dbReference type="EMBL" id="JACEHE010000020">
    <property type="protein sequence ID" value="MBA2949595.1"/>
    <property type="molecule type" value="Genomic_DNA"/>
</dbReference>
<proteinExistence type="predicted"/>
<gene>
    <name evidence="2" type="ORF">H1D24_28180</name>
</gene>
<dbReference type="SUPFAM" id="SSF46785">
    <property type="entry name" value="Winged helix' DNA-binding domain"/>
    <property type="match status" value="1"/>
</dbReference>
<evidence type="ECO:0000259" key="1">
    <source>
        <dbReference type="Pfam" id="PF01726"/>
    </source>
</evidence>
<reference evidence="2 3" key="1">
    <citation type="submission" date="2020-07" db="EMBL/GenBank/DDBJ databases">
        <title>Streptomyces isolated from Indian soil.</title>
        <authorList>
            <person name="Mandal S."/>
            <person name="Maiti P.K."/>
        </authorList>
    </citation>
    <scope>NUCLEOTIDE SEQUENCE [LARGE SCALE GENOMIC DNA]</scope>
    <source>
        <strain evidence="2 3">PSKA28</strain>
    </source>
</reference>
<evidence type="ECO:0000313" key="3">
    <source>
        <dbReference type="Proteomes" id="UP000545761"/>
    </source>
</evidence>
<dbReference type="InterPro" id="IPR036390">
    <property type="entry name" value="WH_DNA-bd_sf"/>
</dbReference>
<dbReference type="GO" id="GO:0004252">
    <property type="term" value="F:serine-type endopeptidase activity"/>
    <property type="evidence" value="ECO:0007669"/>
    <property type="project" value="InterPro"/>
</dbReference>
<organism evidence="2 3">
    <name type="scientific">Streptomyces himalayensis subsp. himalayensis</name>
    <dbReference type="NCBI Taxonomy" id="2756131"/>
    <lineage>
        <taxon>Bacteria</taxon>
        <taxon>Bacillati</taxon>
        <taxon>Actinomycetota</taxon>
        <taxon>Actinomycetes</taxon>
        <taxon>Kitasatosporales</taxon>
        <taxon>Streptomycetaceae</taxon>
        <taxon>Streptomyces</taxon>
        <taxon>Streptomyces himalayensis</taxon>
    </lineage>
</organism>
<accession>A0A7W0IBK0</accession>
<name>A0A7W0IBK0_9ACTN</name>
<dbReference type="AlphaFoldDB" id="A0A7W0IBK0"/>
<dbReference type="GO" id="GO:0006508">
    <property type="term" value="P:proteolysis"/>
    <property type="evidence" value="ECO:0007669"/>
    <property type="project" value="InterPro"/>
</dbReference>
<dbReference type="Proteomes" id="UP000545761">
    <property type="component" value="Unassembled WGS sequence"/>
</dbReference>
<dbReference type="InterPro" id="IPR006199">
    <property type="entry name" value="LexA_DNA-bd_dom"/>
</dbReference>
<comment type="caution">
    <text evidence="2">The sequence shown here is derived from an EMBL/GenBank/DDBJ whole genome shotgun (WGS) entry which is preliminary data.</text>
</comment>
<dbReference type="Gene3D" id="1.10.10.10">
    <property type="entry name" value="Winged helix-like DNA-binding domain superfamily/Winged helix DNA-binding domain"/>
    <property type="match status" value="1"/>
</dbReference>
<dbReference type="InterPro" id="IPR036388">
    <property type="entry name" value="WH-like_DNA-bd_sf"/>
</dbReference>